<evidence type="ECO:0000256" key="7">
    <source>
        <dbReference type="HAMAP-Rule" id="MF_01306"/>
    </source>
</evidence>
<evidence type="ECO:0000256" key="4">
    <source>
        <dbReference type="ARBA" id="ARBA00022980"/>
    </source>
</evidence>
<feature type="domain" description="Small ribosomal subunit protein uS4 N-terminal" evidence="10">
    <location>
        <begin position="3"/>
        <end position="90"/>
    </location>
</feature>
<dbReference type="RefSeq" id="WP_140011398.1">
    <property type="nucleotide sequence ID" value="NZ_JBHMDG010000011.1"/>
</dbReference>
<evidence type="ECO:0000256" key="3">
    <source>
        <dbReference type="ARBA" id="ARBA00022884"/>
    </source>
</evidence>
<dbReference type="InterPro" id="IPR005709">
    <property type="entry name" value="Ribosomal_uS4_bac-type"/>
</dbReference>
<dbReference type="Pfam" id="PF00163">
    <property type="entry name" value="Ribosomal_S4"/>
    <property type="match status" value="1"/>
</dbReference>
<dbReference type="InterPro" id="IPR022801">
    <property type="entry name" value="Ribosomal_uS4"/>
</dbReference>
<gene>
    <name evidence="7 11" type="primary">rpsD</name>
    <name evidence="11" type="ORF">ACFFRI_09210</name>
</gene>
<accession>A0ABV5K8Z5</accession>
<dbReference type="InterPro" id="IPR018079">
    <property type="entry name" value="Ribosomal_uS4_CS"/>
</dbReference>
<dbReference type="PROSITE" id="PS00632">
    <property type="entry name" value="RIBOSOMAL_S4"/>
    <property type="match status" value="1"/>
</dbReference>
<reference evidence="11 12" key="1">
    <citation type="submission" date="2024-09" db="EMBL/GenBank/DDBJ databases">
        <authorList>
            <person name="Sun Q."/>
            <person name="Mori K."/>
        </authorList>
    </citation>
    <scope>NUCLEOTIDE SEQUENCE [LARGE SCALE GENOMIC DNA]</scope>
    <source>
        <strain evidence="11 12">JCM 9626</strain>
    </source>
</reference>
<dbReference type="InterPro" id="IPR036986">
    <property type="entry name" value="S4_RNA-bd_sf"/>
</dbReference>
<dbReference type="InterPro" id="IPR001912">
    <property type="entry name" value="Ribosomal_uS4_N"/>
</dbReference>
<dbReference type="PROSITE" id="PS50889">
    <property type="entry name" value="S4"/>
    <property type="match status" value="1"/>
</dbReference>
<proteinExistence type="inferred from homology"/>
<comment type="function">
    <text evidence="7">One of the primary rRNA binding proteins, it binds directly to 16S rRNA where it nucleates assembly of the body of the 30S subunit.</text>
</comment>
<keyword evidence="3 7" id="KW-0694">RNA-binding</keyword>
<keyword evidence="4 7" id="KW-0689">Ribosomal protein</keyword>
<dbReference type="NCBIfam" id="NF003717">
    <property type="entry name" value="PRK05327.1"/>
    <property type="match status" value="1"/>
</dbReference>
<dbReference type="InterPro" id="IPR002942">
    <property type="entry name" value="S4_RNA-bd"/>
</dbReference>
<protein>
    <recommendedName>
        <fullName evidence="6 7">Small ribosomal subunit protein uS4</fullName>
    </recommendedName>
</protein>
<evidence type="ECO:0000256" key="8">
    <source>
        <dbReference type="RuleBase" id="RU003699"/>
    </source>
</evidence>
<feature type="domain" description="RNA-binding S4" evidence="9">
    <location>
        <begin position="91"/>
        <end position="155"/>
    </location>
</feature>
<dbReference type="EMBL" id="JBHMDG010000011">
    <property type="protein sequence ID" value="MFB9313219.1"/>
    <property type="molecule type" value="Genomic_DNA"/>
</dbReference>
<comment type="function">
    <text evidence="7">With S5 and S12 plays an important role in translational accuracy.</text>
</comment>
<comment type="similarity">
    <text evidence="1 7 8">Belongs to the universal ribosomal protein uS4 family.</text>
</comment>
<dbReference type="Gene3D" id="1.10.1050.10">
    <property type="entry name" value="Ribosomal Protein S4 Delta 41, Chain A, domain 1"/>
    <property type="match status" value="1"/>
</dbReference>
<dbReference type="SMART" id="SM01390">
    <property type="entry name" value="Ribosomal_S4"/>
    <property type="match status" value="1"/>
</dbReference>
<evidence type="ECO:0000256" key="2">
    <source>
        <dbReference type="ARBA" id="ARBA00022730"/>
    </source>
</evidence>
<dbReference type="Gene3D" id="3.10.290.10">
    <property type="entry name" value="RNA-binding S4 domain"/>
    <property type="match status" value="1"/>
</dbReference>
<keyword evidence="2 7" id="KW-0699">rRNA-binding</keyword>
<dbReference type="CDD" id="cd00165">
    <property type="entry name" value="S4"/>
    <property type="match status" value="1"/>
</dbReference>
<organism evidence="11 12">
    <name type="scientific">Nocardioides plantarum</name>
    <dbReference type="NCBI Taxonomy" id="29299"/>
    <lineage>
        <taxon>Bacteria</taxon>
        <taxon>Bacillati</taxon>
        <taxon>Actinomycetota</taxon>
        <taxon>Actinomycetes</taxon>
        <taxon>Propionibacteriales</taxon>
        <taxon>Nocardioidaceae</taxon>
        <taxon>Nocardioides</taxon>
    </lineage>
</organism>
<evidence type="ECO:0000256" key="1">
    <source>
        <dbReference type="ARBA" id="ARBA00007465"/>
    </source>
</evidence>
<dbReference type="PANTHER" id="PTHR11831:SF4">
    <property type="entry name" value="SMALL RIBOSOMAL SUBUNIT PROTEIN US4M"/>
    <property type="match status" value="1"/>
</dbReference>
<sequence length="202" mass="23652">MARYTGPMTRKSRRLGVDLVGGDAAFEKRPYPPGQHGRARIKESEYRTQLQEKQKARFTYGVMERQFFNYYVEAARRTGKTGENLLQLLECRLDNVVYRAGFARSRRHARQLVVHGHFLVNGHKVDIPSFQVTQYDIIDVREKSLQMTPFIVQRETFGERVVPAWLQVLPERMRILVHSVPVRAQIDMPITEQLIVEYYSKK</sequence>
<dbReference type="Proteomes" id="UP001589750">
    <property type="component" value="Unassembled WGS sequence"/>
</dbReference>
<dbReference type="PANTHER" id="PTHR11831">
    <property type="entry name" value="30S 40S RIBOSOMAL PROTEIN"/>
    <property type="match status" value="1"/>
</dbReference>
<evidence type="ECO:0000259" key="9">
    <source>
        <dbReference type="SMART" id="SM00363"/>
    </source>
</evidence>
<evidence type="ECO:0000256" key="5">
    <source>
        <dbReference type="ARBA" id="ARBA00023274"/>
    </source>
</evidence>
<name>A0ABV5K8Z5_9ACTN</name>
<dbReference type="SUPFAM" id="SSF55174">
    <property type="entry name" value="Alpha-L RNA-binding motif"/>
    <property type="match status" value="1"/>
</dbReference>
<evidence type="ECO:0000259" key="10">
    <source>
        <dbReference type="SMART" id="SM01390"/>
    </source>
</evidence>
<dbReference type="Pfam" id="PF01479">
    <property type="entry name" value="S4"/>
    <property type="match status" value="1"/>
</dbReference>
<dbReference type="HAMAP" id="MF_01306_B">
    <property type="entry name" value="Ribosomal_uS4_B"/>
    <property type="match status" value="1"/>
</dbReference>
<keyword evidence="5 7" id="KW-0687">Ribonucleoprotein</keyword>
<dbReference type="SMART" id="SM00363">
    <property type="entry name" value="S4"/>
    <property type="match status" value="1"/>
</dbReference>
<keyword evidence="12" id="KW-1185">Reference proteome</keyword>
<dbReference type="NCBIfam" id="TIGR01017">
    <property type="entry name" value="rpsD_bact"/>
    <property type="match status" value="1"/>
</dbReference>
<evidence type="ECO:0000256" key="6">
    <source>
        <dbReference type="ARBA" id="ARBA00035254"/>
    </source>
</evidence>
<dbReference type="GO" id="GO:0005840">
    <property type="term" value="C:ribosome"/>
    <property type="evidence" value="ECO:0007669"/>
    <property type="project" value="UniProtKB-KW"/>
</dbReference>
<comment type="subunit">
    <text evidence="7">Part of the 30S ribosomal subunit. Contacts protein S5. The interaction surface between S4 and S5 is involved in control of translational fidelity.</text>
</comment>
<evidence type="ECO:0000313" key="11">
    <source>
        <dbReference type="EMBL" id="MFB9313219.1"/>
    </source>
</evidence>
<comment type="caution">
    <text evidence="11">The sequence shown here is derived from an EMBL/GenBank/DDBJ whole genome shotgun (WGS) entry which is preliminary data.</text>
</comment>
<evidence type="ECO:0000313" key="12">
    <source>
        <dbReference type="Proteomes" id="UP001589750"/>
    </source>
</evidence>